<reference evidence="2 3" key="1">
    <citation type="submission" date="2008-07" db="EMBL/GenBank/DDBJ databases">
        <authorList>
            <person name="El-Sayed N."/>
            <person name="Caler E."/>
            <person name="Inman J."/>
            <person name="Amedeo P."/>
            <person name="Hass B."/>
            <person name="Wortman J."/>
        </authorList>
    </citation>
    <scope>NUCLEOTIDE SEQUENCE [LARGE SCALE GENOMIC DNA]</scope>
    <source>
        <strain evidence="3">ATCC 50983 / TXsc</strain>
    </source>
</reference>
<gene>
    <name evidence="2" type="ORF">Pmar_PMAR023311</name>
</gene>
<sequence length="1040" mass="113855">MWALVEGVADTSLGELQQALESENPTTVWTAVRRLRERAIALHVACGYFLGAHGGARALAEGRRKQLDYDNKVHLNERIGEEMVPLRLWTRGQARDQQWNVRDAATVLMGGDRNFLPELTADLVGSIGKPYVVSSSLTMNPEARSQAQEYLHHQLSLYNVQARLPEGALFSVDSHTDTILLASRTGGFSVRAIYDLSSWTILDVRVHRKRRTACRIVLQAVMDQLVREKSDENGLRVMYTCVARMAAQLQLRSLLQQARDLMSSSPEGPIWGVEKVGDDSTEMENFVKRMEVKLCPGAVVTTSQAGKWSPMIVWSAGDSGVKASLMGDWLCPDQLEVLPADYLPASDLPRCVDLAFGLVQRQTLMSLKGSLRGNNSASLRQTNDGSLCAVVSLDKTGRLVVESPLLPSVDPLVVTSLSHALALLDRQLPFLANVESSDHKAEVNGWHRVAWPYGFASPPESELLPTEPTDVYRTVQQTRDACDFRAAYAVAEVPGVFLTMLYSFPPLNDDPPSVGFIGMTVNPRLINVGSADHNRDVFTAASQTIYSAGRYHKGYARPLRILASVGSTLRKLLPPDEFSLELSWPPVKRPDTGDGEGNVYGHMFVWRRNDKVIGGQPLVEQESSPDVEDSPDDDDDESLLSSGGTPETVEEGQQLEPPNLACVAEPTVHVFISDDEEVPWRIRLSLIPGSLIVMQDASAPDAEPPSWPSKMAAAANNDSLNNMHVIAPQTPAPTTAAFLSDDWESPPPGDDTPVSNQVIRMLSGARAVLRSYSAAPAGGLVATGLVIEYGTLGALGRDLHQLVRMAEWIYQARMVARYHEGMQLVSADLEAIRLSLSPTCGTEDDVFEVFLSDVGRSLRPALDCCTEGLGVNLKWIQPSLTDCVVPQLELFANLQMVTATAGDFAGPLARLAAYIELCRATQYGLAAVPSKAEAIGTGVRPPGLADGLPMPMWELWPRNQMALDMVYGRTYLFEFTAMLGGYLAVRTNNRYKQPLVPLPAPERFFRMVTATKAGVVSDHFLPLRDTEFRGGSDVCRLGTR</sequence>
<accession>C5KK76</accession>
<dbReference type="AlphaFoldDB" id="C5KK76"/>
<organism evidence="3">
    <name type="scientific">Perkinsus marinus (strain ATCC 50983 / TXsc)</name>
    <dbReference type="NCBI Taxonomy" id="423536"/>
    <lineage>
        <taxon>Eukaryota</taxon>
        <taxon>Sar</taxon>
        <taxon>Alveolata</taxon>
        <taxon>Perkinsozoa</taxon>
        <taxon>Perkinsea</taxon>
        <taxon>Perkinsida</taxon>
        <taxon>Perkinsidae</taxon>
        <taxon>Perkinsus</taxon>
    </lineage>
</organism>
<dbReference type="Proteomes" id="UP000007800">
    <property type="component" value="Unassembled WGS sequence"/>
</dbReference>
<name>C5KK76_PERM5</name>
<dbReference type="InParanoid" id="C5KK76"/>
<keyword evidence="3" id="KW-1185">Reference proteome</keyword>
<dbReference type="OrthoDB" id="416713at2759"/>
<proteinExistence type="predicted"/>
<evidence type="ECO:0000256" key="1">
    <source>
        <dbReference type="SAM" id="MobiDB-lite"/>
    </source>
</evidence>
<feature type="region of interest" description="Disordered" evidence="1">
    <location>
        <begin position="619"/>
        <end position="658"/>
    </location>
</feature>
<protein>
    <submittedName>
        <fullName evidence="2">Uncharacterized protein</fullName>
    </submittedName>
</protein>
<dbReference type="OMA" id="ARYHEGM"/>
<dbReference type="GeneID" id="9061872"/>
<evidence type="ECO:0000313" key="2">
    <source>
        <dbReference type="EMBL" id="EER14988.1"/>
    </source>
</evidence>
<evidence type="ECO:0000313" key="3">
    <source>
        <dbReference type="Proteomes" id="UP000007800"/>
    </source>
</evidence>
<dbReference type="EMBL" id="GG673688">
    <property type="protein sequence ID" value="EER14988.1"/>
    <property type="molecule type" value="Genomic_DNA"/>
</dbReference>
<feature type="compositionally biased region" description="Acidic residues" evidence="1">
    <location>
        <begin position="623"/>
        <end position="638"/>
    </location>
</feature>
<dbReference type="RefSeq" id="XP_002783192.1">
    <property type="nucleotide sequence ID" value="XM_002783146.1"/>
</dbReference>